<accession>A0A7K1G859</accession>
<gene>
    <name evidence="1" type="ORF">F1003_00885</name>
</gene>
<dbReference type="EMBL" id="WJYA01000002">
    <property type="protein sequence ID" value="MTE25472.1"/>
    <property type="molecule type" value="Genomic_DNA"/>
</dbReference>
<proteinExistence type="predicted"/>
<protein>
    <submittedName>
        <fullName evidence="1">Uncharacterized protein</fullName>
    </submittedName>
</protein>
<sequence length="178" mass="21910">MKYFFFFLFVTSQIFSHAQQQQDYIANWECETSKEELIEKKLYEKKYYGKLIQIKNVVTLDKSFNVYFENFDNDSIVNFHINIDHTIEGNITNKKVKSFYSNSMKEVYEILTDLQQVIYNKDDECYFSLYYFEIDYIDEINEKVYRYLYWLEKKQLENFLLNKNKKKLYQILKVQTDE</sequence>
<comment type="caution">
    <text evidence="1">The sequence shown here is derived from an EMBL/GenBank/DDBJ whole genome shotgun (WGS) entry which is preliminary data.</text>
</comment>
<dbReference type="Proteomes" id="UP000447545">
    <property type="component" value="Unassembled WGS sequence"/>
</dbReference>
<dbReference type="RefSeq" id="WP_155087320.1">
    <property type="nucleotide sequence ID" value="NZ_WJYA01000002.1"/>
</dbReference>
<evidence type="ECO:0000313" key="1">
    <source>
        <dbReference type="EMBL" id="MTE25472.1"/>
    </source>
</evidence>
<name>A0A7K1G859_9FLAO</name>
<dbReference type="AlphaFoldDB" id="A0A7K1G859"/>
<organism evidence="1 2">
    <name type="scientific">Winogradskyella ouciana</name>
    <dbReference type="NCBI Taxonomy" id="2608631"/>
    <lineage>
        <taxon>Bacteria</taxon>
        <taxon>Pseudomonadati</taxon>
        <taxon>Bacteroidota</taxon>
        <taxon>Flavobacteriia</taxon>
        <taxon>Flavobacteriales</taxon>
        <taxon>Flavobacteriaceae</taxon>
        <taxon>Winogradskyella</taxon>
    </lineage>
</organism>
<reference evidence="1 2" key="1">
    <citation type="submission" date="2019-11" db="EMBL/GenBank/DDBJ databases">
        <title>Winogradskyella ouciana sp. nov., isolated from the hadal seawater of the Mariana Trench.</title>
        <authorList>
            <person name="Liu R."/>
        </authorList>
    </citation>
    <scope>NUCLEOTIDE SEQUENCE [LARGE SCALE GENOMIC DNA]</scope>
    <source>
        <strain evidence="1 2">ZXX205</strain>
    </source>
</reference>
<evidence type="ECO:0000313" key="2">
    <source>
        <dbReference type="Proteomes" id="UP000447545"/>
    </source>
</evidence>
<keyword evidence="2" id="KW-1185">Reference proteome</keyword>